<sequence length="240" mass="26601">MTEKCQAVLFDLDGTLIDTAPDFIRIIKVMCAKHQHPAPSDTAIREQVSAGARAMVKLMFGELADVTEDDPTLLAYRQEFLDTYEADICVDSRLFDGLDSLLKNLESRGIVWGIVTNKPRYLAENLLEKLELTERCAVLVCPDDVKHTKPDPEPMYLAVARLNEQLGRQLQPENCVYVGDHIRDIQAGNAANMRTILAAYGYIPPEDQADLGSWGADNIIHSVAELTALLGDWTDALADT</sequence>
<dbReference type="SFLD" id="SFLDS00003">
    <property type="entry name" value="Haloacid_Dehalogenase"/>
    <property type="match status" value="1"/>
</dbReference>
<dbReference type="InterPro" id="IPR050155">
    <property type="entry name" value="HAD-like_hydrolase_sf"/>
</dbReference>
<dbReference type="Pfam" id="PF13419">
    <property type="entry name" value="HAD_2"/>
    <property type="match status" value="1"/>
</dbReference>
<accession>A0A2I5HT66</accession>
<dbReference type="SUPFAM" id="SSF56784">
    <property type="entry name" value="HAD-like"/>
    <property type="match status" value="1"/>
</dbReference>
<dbReference type="AlphaFoldDB" id="A0A2I5HT66"/>
<dbReference type="InterPro" id="IPR023214">
    <property type="entry name" value="HAD_sf"/>
</dbReference>
<dbReference type="GO" id="GO:0046872">
    <property type="term" value="F:metal ion binding"/>
    <property type="evidence" value="ECO:0007669"/>
    <property type="project" value="UniProtKB-KW"/>
</dbReference>
<dbReference type="GO" id="GO:0008967">
    <property type="term" value="F:phosphoglycolate phosphatase activity"/>
    <property type="evidence" value="ECO:0007669"/>
    <property type="project" value="TreeGrafter"/>
</dbReference>
<dbReference type="SFLD" id="SFLDG01129">
    <property type="entry name" value="C1.5:_HAD__Beta-PGM__Phosphata"/>
    <property type="match status" value="1"/>
</dbReference>
<reference evidence="5" key="1">
    <citation type="submission" date="2017-11" db="EMBL/GenBank/DDBJ databases">
        <title>Complete Genome Sequence from Moraxella oslensis YHS isolated from human skin.</title>
        <authorList>
            <person name="Lee K."/>
            <person name="Lim J.Y."/>
            <person name="Hwang I."/>
        </authorList>
    </citation>
    <scope>NUCLEOTIDE SEQUENCE</scope>
    <source>
        <strain evidence="5">YHS</strain>
    </source>
</reference>
<dbReference type="GO" id="GO:0005829">
    <property type="term" value="C:cytosol"/>
    <property type="evidence" value="ECO:0007669"/>
    <property type="project" value="TreeGrafter"/>
</dbReference>
<name>A0A2I5HT66_FAUOS</name>
<dbReference type="InterPro" id="IPR036412">
    <property type="entry name" value="HAD-like_sf"/>
</dbReference>
<keyword evidence="4" id="KW-0119">Carbohydrate metabolism</keyword>
<dbReference type="InterPro" id="IPR006439">
    <property type="entry name" value="HAD-SF_hydro_IA"/>
</dbReference>
<keyword evidence="1" id="KW-0479">Metal-binding</keyword>
<proteinExistence type="predicted"/>
<dbReference type="FunFam" id="3.40.50.1000:FF:000022">
    <property type="entry name" value="Phosphoglycolate phosphatase"/>
    <property type="match status" value="1"/>
</dbReference>
<dbReference type="PRINTS" id="PR00413">
    <property type="entry name" value="HADHALOGNASE"/>
</dbReference>
<keyword evidence="3" id="KW-0460">Magnesium</keyword>
<dbReference type="GO" id="GO:0006281">
    <property type="term" value="P:DNA repair"/>
    <property type="evidence" value="ECO:0007669"/>
    <property type="project" value="TreeGrafter"/>
</dbReference>
<dbReference type="Gene3D" id="1.10.150.240">
    <property type="entry name" value="Putative phosphatase, domain 2"/>
    <property type="match status" value="1"/>
</dbReference>
<keyword evidence="2" id="KW-0378">Hydrolase</keyword>
<dbReference type="NCBIfam" id="TIGR01509">
    <property type="entry name" value="HAD-SF-IA-v3"/>
    <property type="match status" value="1"/>
</dbReference>
<evidence type="ECO:0000256" key="3">
    <source>
        <dbReference type="ARBA" id="ARBA00022842"/>
    </source>
</evidence>
<gene>
    <name evidence="5" type="ORF">YHS_12185</name>
</gene>
<evidence type="ECO:0000256" key="1">
    <source>
        <dbReference type="ARBA" id="ARBA00022723"/>
    </source>
</evidence>
<evidence type="ECO:0000256" key="2">
    <source>
        <dbReference type="ARBA" id="ARBA00022801"/>
    </source>
</evidence>
<dbReference type="Gene3D" id="3.40.50.1000">
    <property type="entry name" value="HAD superfamily/HAD-like"/>
    <property type="match status" value="1"/>
</dbReference>
<dbReference type="InterPro" id="IPR041492">
    <property type="entry name" value="HAD_2"/>
</dbReference>
<evidence type="ECO:0000313" key="5">
    <source>
        <dbReference type="EMBL" id="ATW70804.1"/>
    </source>
</evidence>
<dbReference type="InterPro" id="IPR023198">
    <property type="entry name" value="PGP-like_dom2"/>
</dbReference>
<dbReference type="PANTHER" id="PTHR43434:SF23">
    <property type="entry name" value="PHOSPHOGLYCOLATE PHOSPHATASE"/>
    <property type="match status" value="1"/>
</dbReference>
<dbReference type="SFLD" id="SFLDG01135">
    <property type="entry name" value="C1.5.6:_HAD__Beta-PGM__Phospha"/>
    <property type="match status" value="1"/>
</dbReference>
<evidence type="ECO:0000256" key="4">
    <source>
        <dbReference type="ARBA" id="ARBA00023277"/>
    </source>
</evidence>
<organism evidence="5">
    <name type="scientific">Faucicola osloensis</name>
    <name type="common">Moraxella osloensis</name>
    <dbReference type="NCBI Taxonomy" id="34062"/>
    <lineage>
        <taxon>Bacteria</taxon>
        <taxon>Pseudomonadati</taxon>
        <taxon>Pseudomonadota</taxon>
        <taxon>Gammaproteobacteria</taxon>
        <taxon>Moraxellales</taxon>
        <taxon>Moraxellaceae</taxon>
        <taxon>Faucicola</taxon>
    </lineage>
</organism>
<dbReference type="PANTHER" id="PTHR43434">
    <property type="entry name" value="PHOSPHOGLYCOLATE PHOSPHATASE"/>
    <property type="match status" value="1"/>
</dbReference>
<dbReference type="NCBIfam" id="TIGR01549">
    <property type="entry name" value="HAD-SF-IA-v1"/>
    <property type="match status" value="1"/>
</dbReference>
<protein>
    <submittedName>
        <fullName evidence="5">Phosphoglycolate phosphatase</fullName>
    </submittedName>
</protein>
<dbReference type="EMBL" id="CP024176">
    <property type="protein sequence ID" value="ATW70804.1"/>
    <property type="molecule type" value="Genomic_DNA"/>
</dbReference>